<keyword evidence="15 18" id="KW-0057">Aromatic amino acid biosynthesis</keyword>
<evidence type="ECO:0000256" key="5">
    <source>
        <dbReference type="ARBA" id="ARBA00004661"/>
    </source>
</evidence>
<evidence type="ECO:0000256" key="17">
    <source>
        <dbReference type="ARBA" id="ARBA00023285"/>
    </source>
</evidence>
<comment type="caution">
    <text evidence="21">The sequence shown here is derived from an EMBL/GenBank/DDBJ whole genome shotgun (WGS) entry which is preliminary data.</text>
</comment>
<evidence type="ECO:0000313" key="21">
    <source>
        <dbReference type="EMBL" id="RBP78272.1"/>
    </source>
</evidence>
<evidence type="ECO:0000256" key="4">
    <source>
        <dbReference type="ARBA" id="ARBA00004496"/>
    </source>
</evidence>
<comment type="pathway">
    <text evidence="5 18">Metabolic intermediate biosynthesis; chorismate biosynthesis; chorismate from D-erythrose 4-phosphate and phosphoenolpyruvate: step 2/7.</text>
</comment>
<evidence type="ECO:0000256" key="18">
    <source>
        <dbReference type="HAMAP-Rule" id="MF_00110"/>
    </source>
</evidence>
<evidence type="ECO:0000256" key="16">
    <source>
        <dbReference type="ARBA" id="ARBA00023239"/>
    </source>
</evidence>
<evidence type="ECO:0000256" key="10">
    <source>
        <dbReference type="ARBA" id="ARBA00022605"/>
    </source>
</evidence>
<feature type="domain" description="3-dehydroquinate synthase C-terminal" evidence="20">
    <location>
        <begin position="180"/>
        <end position="324"/>
    </location>
</feature>
<keyword evidence="22" id="KW-1185">Reference proteome</keyword>
<dbReference type="EMBL" id="QNSE01000020">
    <property type="protein sequence ID" value="RBP78272.1"/>
    <property type="molecule type" value="Genomic_DNA"/>
</dbReference>
<dbReference type="Gene3D" id="1.20.1090.10">
    <property type="entry name" value="Dehydroquinate synthase-like - alpha domain"/>
    <property type="match status" value="1"/>
</dbReference>
<evidence type="ECO:0000313" key="22">
    <source>
        <dbReference type="Proteomes" id="UP000252792"/>
    </source>
</evidence>
<keyword evidence="9 18" id="KW-0963">Cytoplasm</keyword>
<dbReference type="GO" id="GO:0008652">
    <property type="term" value="P:amino acid biosynthetic process"/>
    <property type="evidence" value="ECO:0007669"/>
    <property type="project" value="UniProtKB-KW"/>
</dbReference>
<evidence type="ECO:0000256" key="8">
    <source>
        <dbReference type="ARBA" id="ARBA00017684"/>
    </source>
</evidence>
<dbReference type="NCBIfam" id="TIGR01357">
    <property type="entry name" value="aroB"/>
    <property type="match status" value="1"/>
</dbReference>
<comment type="subcellular location">
    <subcellularLocation>
        <location evidence="4 18">Cytoplasm</location>
    </subcellularLocation>
</comment>
<dbReference type="SUPFAM" id="SSF56796">
    <property type="entry name" value="Dehydroquinate synthase-like"/>
    <property type="match status" value="1"/>
</dbReference>
<dbReference type="FunFam" id="3.40.50.1970:FF:000001">
    <property type="entry name" value="3-dehydroquinate synthase"/>
    <property type="match status" value="1"/>
</dbReference>
<dbReference type="UniPathway" id="UPA00053">
    <property type="reaction ID" value="UER00085"/>
</dbReference>
<comment type="cofactor">
    <cofactor evidence="2 18">
        <name>NAD(+)</name>
        <dbReference type="ChEBI" id="CHEBI:57540"/>
    </cofactor>
</comment>
<dbReference type="GO" id="GO:0009073">
    <property type="term" value="P:aromatic amino acid family biosynthetic process"/>
    <property type="evidence" value="ECO:0007669"/>
    <property type="project" value="UniProtKB-KW"/>
</dbReference>
<keyword evidence="10 18" id="KW-0028">Amino-acid biosynthesis</keyword>
<dbReference type="Pfam" id="PF01761">
    <property type="entry name" value="DHQ_synthase"/>
    <property type="match status" value="1"/>
</dbReference>
<evidence type="ECO:0000256" key="3">
    <source>
        <dbReference type="ARBA" id="ARBA00003485"/>
    </source>
</evidence>
<organism evidence="21 22">
    <name type="scientific">Marinomonas rhizomae</name>
    <dbReference type="NCBI Taxonomy" id="491948"/>
    <lineage>
        <taxon>Bacteria</taxon>
        <taxon>Pseudomonadati</taxon>
        <taxon>Pseudomonadota</taxon>
        <taxon>Gammaproteobacteria</taxon>
        <taxon>Oceanospirillales</taxon>
        <taxon>Oceanospirillaceae</taxon>
        <taxon>Marinomonas</taxon>
    </lineage>
</organism>
<feature type="domain" description="3-dehydroquinate synthase N-terminal" evidence="19">
    <location>
        <begin position="66"/>
        <end position="178"/>
    </location>
</feature>
<dbReference type="InterPro" id="IPR056179">
    <property type="entry name" value="DHQS_C"/>
</dbReference>
<evidence type="ECO:0000256" key="2">
    <source>
        <dbReference type="ARBA" id="ARBA00001911"/>
    </source>
</evidence>
<dbReference type="PANTHER" id="PTHR43622">
    <property type="entry name" value="3-DEHYDROQUINATE SYNTHASE"/>
    <property type="match status" value="1"/>
</dbReference>
<feature type="binding site" evidence="18">
    <location>
        <position position="141"/>
    </location>
    <ligand>
        <name>NAD(+)</name>
        <dbReference type="ChEBI" id="CHEBI:57540"/>
    </ligand>
</feature>
<evidence type="ECO:0000256" key="7">
    <source>
        <dbReference type="ARBA" id="ARBA00013031"/>
    </source>
</evidence>
<feature type="binding site" evidence="18">
    <location>
        <begin position="70"/>
        <end position="75"/>
    </location>
    <ligand>
        <name>NAD(+)</name>
        <dbReference type="ChEBI" id="CHEBI:57540"/>
    </ligand>
</feature>
<dbReference type="OrthoDB" id="9806583at2"/>
<comment type="similarity">
    <text evidence="6 18">Belongs to the sugar phosphate cyclases superfamily. Dehydroquinate synthase family.</text>
</comment>
<evidence type="ECO:0000256" key="13">
    <source>
        <dbReference type="ARBA" id="ARBA00022833"/>
    </source>
</evidence>
<evidence type="ECO:0000256" key="11">
    <source>
        <dbReference type="ARBA" id="ARBA00022723"/>
    </source>
</evidence>
<proteinExistence type="inferred from homology"/>
<evidence type="ECO:0000256" key="1">
    <source>
        <dbReference type="ARBA" id="ARBA00001393"/>
    </source>
</evidence>
<dbReference type="FunFam" id="1.20.1090.10:FF:000002">
    <property type="entry name" value="3-dehydroquinate synthase"/>
    <property type="match status" value="1"/>
</dbReference>
<dbReference type="AlphaFoldDB" id="A0A366IU05"/>
<dbReference type="GO" id="GO:0005737">
    <property type="term" value="C:cytoplasm"/>
    <property type="evidence" value="ECO:0007669"/>
    <property type="project" value="UniProtKB-SubCell"/>
</dbReference>
<dbReference type="GO" id="GO:0003856">
    <property type="term" value="F:3-dehydroquinate synthase activity"/>
    <property type="evidence" value="ECO:0007669"/>
    <property type="project" value="UniProtKB-UniRule"/>
</dbReference>
<protein>
    <recommendedName>
        <fullName evidence="8 18">3-dehydroquinate synthase</fullName>
        <shortName evidence="18">DHQS</shortName>
        <ecNumber evidence="7 18">4.2.3.4</ecNumber>
    </recommendedName>
</protein>
<dbReference type="GO" id="GO:0009423">
    <property type="term" value="P:chorismate biosynthetic process"/>
    <property type="evidence" value="ECO:0007669"/>
    <property type="project" value="UniProtKB-UniRule"/>
</dbReference>
<name>A0A366IU05_9GAMM</name>
<dbReference type="Gene3D" id="3.40.50.1970">
    <property type="match status" value="1"/>
</dbReference>
<dbReference type="HAMAP" id="MF_00110">
    <property type="entry name" value="DHQ_synthase"/>
    <property type="match status" value="1"/>
</dbReference>
<keyword evidence="16 18" id="KW-0456">Lyase</keyword>
<comment type="cofactor">
    <cofactor evidence="18">
        <name>Co(2+)</name>
        <dbReference type="ChEBI" id="CHEBI:48828"/>
    </cofactor>
    <cofactor evidence="18">
        <name>Zn(2+)</name>
        <dbReference type="ChEBI" id="CHEBI:29105"/>
    </cofactor>
    <text evidence="18">Binds 1 divalent metal cation per subunit. Can use either Co(2+) or Zn(2+).</text>
</comment>
<evidence type="ECO:0000256" key="12">
    <source>
        <dbReference type="ARBA" id="ARBA00022741"/>
    </source>
</evidence>
<dbReference type="EC" id="4.2.3.4" evidence="7 18"/>
<feature type="binding site" evidence="18">
    <location>
        <position position="183"/>
    </location>
    <ligand>
        <name>Zn(2+)</name>
        <dbReference type="ChEBI" id="CHEBI:29105"/>
    </ligand>
</feature>
<reference evidence="21 22" key="1">
    <citation type="submission" date="2018-06" db="EMBL/GenBank/DDBJ databases">
        <title>Genomic Encyclopedia of Type Strains, Phase III (KMG-III): the genomes of soil and plant-associated and newly described type strains.</title>
        <authorList>
            <person name="Whitman W."/>
        </authorList>
    </citation>
    <scope>NUCLEOTIDE SEQUENCE [LARGE SCALE GENOMIC DNA]</scope>
    <source>
        <strain evidence="21 22">CECT 7377</strain>
    </source>
</reference>
<sequence>MRTLTVDLGDRSYPIFIGSGIRQQKALFDDAIHGKQVMIVTNDTVAPLYLESMVSMLSSDYKVDTCILPDGEVYKTLETYGMIMSALLEAKHNRTTTVIALGGGVVGDMAGFAAATYQRGVPFIQVPTTLLSQVDSSVGGKTGVNHPLGKNMIGAFYQPQAVIIDTETLSSLPQRELSAGMAEVIKYGLICDVPFFDWLEQEMSDLMALDNDKISEAIYQSCLAKANVVAQDEREGGIRAILNLGHTFGHAIETEMGYGNWLHGEAVAAGSMLAIDLSWRMGNLTEQDVSRSVALFQAANLPVLPPVEMTVESFVDRMALDKKVLDGSLRLVLLGALGDAIVTSDFPMEDFSSSLLDALEASKQASLV</sequence>
<dbReference type="InterPro" id="IPR030963">
    <property type="entry name" value="DHQ_synth_fam"/>
</dbReference>
<dbReference type="GO" id="GO:0046872">
    <property type="term" value="F:metal ion binding"/>
    <property type="evidence" value="ECO:0007669"/>
    <property type="project" value="UniProtKB-KW"/>
</dbReference>
<evidence type="ECO:0000256" key="14">
    <source>
        <dbReference type="ARBA" id="ARBA00023027"/>
    </source>
</evidence>
<gene>
    <name evidence="18" type="primary">aroB</name>
    <name evidence="21" type="ORF">DFP80_1208</name>
</gene>
<dbReference type="CDD" id="cd08195">
    <property type="entry name" value="DHQS"/>
    <property type="match status" value="1"/>
</dbReference>
<accession>A0A366IU05</accession>
<keyword evidence="14 18" id="KW-0520">NAD</keyword>
<keyword evidence="17 18" id="KW-0170">Cobalt</keyword>
<keyword evidence="13 18" id="KW-0862">Zinc</keyword>
<feature type="binding site" evidence="18">
    <location>
        <position position="246"/>
    </location>
    <ligand>
        <name>Zn(2+)</name>
        <dbReference type="ChEBI" id="CHEBI:29105"/>
    </ligand>
</feature>
<feature type="binding site" evidence="18">
    <location>
        <position position="263"/>
    </location>
    <ligand>
        <name>Zn(2+)</name>
        <dbReference type="ChEBI" id="CHEBI:29105"/>
    </ligand>
</feature>
<dbReference type="InterPro" id="IPR050071">
    <property type="entry name" value="Dehydroquinate_synthase"/>
</dbReference>
<dbReference type="PANTHER" id="PTHR43622:SF7">
    <property type="entry name" value="3-DEHYDROQUINATE SYNTHASE, CHLOROPLASTIC"/>
    <property type="match status" value="1"/>
</dbReference>
<evidence type="ECO:0000256" key="15">
    <source>
        <dbReference type="ARBA" id="ARBA00023141"/>
    </source>
</evidence>
<dbReference type="PIRSF" id="PIRSF001455">
    <property type="entry name" value="DHQ_synth"/>
    <property type="match status" value="1"/>
</dbReference>
<comment type="caution">
    <text evidence="18">Lacks conserved residue(s) required for the propagation of feature annotation.</text>
</comment>
<dbReference type="InterPro" id="IPR016037">
    <property type="entry name" value="DHQ_synth_AroB"/>
</dbReference>
<evidence type="ECO:0000256" key="9">
    <source>
        <dbReference type="ARBA" id="ARBA00022490"/>
    </source>
</evidence>
<keyword evidence="12 18" id="KW-0547">Nucleotide-binding</keyword>
<evidence type="ECO:0000259" key="19">
    <source>
        <dbReference type="Pfam" id="PF01761"/>
    </source>
</evidence>
<feature type="binding site" evidence="18">
    <location>
        <begin position="104"/>
        <end position="108"/>
    </location>
    <ligand>
        <name>NAD(+)</name>
        <dbReference type="ChEBI" id="CHEBI:57540"/>
    </ligand>
</feature>
<evidence type="ECO:0000259" key="20">
    <source>
        <dbReference type="Pfam" id="PF24621"/>
    </source>
</evidence>
<dbReference type="Pfam" id="PF24621">
    <property type="entry name" value="DHQS_C"/>
    <property type="match status" value="1"/>
</dbReference>
<feature type="binding site" evidence="18">
    <location>
        <begin position="128"/>
        <end position="129"/>
    </location>
    <ligand>
        <name>NAD(+)</name>
        <dbReference type="ChEBI" id="CHEBI:57540"/>
    </ligand>
</feature>
<feature type="binding site" evidence="18">
    <location>
        <position position="150"/>
    </location>
    <ligand>
        <name>NAD(+)</name>
        <dbReference type="ChEBI" id="CHEBI:57540"/>
    </ligand>
</feature>
<keyword evidence="11 18" id="KW-0479">Metal-binding</keyword>
<evidence type="ECO:0000256" key="6">
    <source>
        <dbReference type="ARBA" id="ARBA00005412"/>
    </source>
</evidence>
<comment type="function">
    <text evidence="3 18">Catalyzes the conversion of 3-deoxy-D-arabino-heptulosonate 7-phosphate (DAHP) to dehydroquinate (DHQ).</text>
</comment>
<dbReference type="InterPro" id="IPR030960">
    <property type="entry name" value="DHQS/DOIS_N"/>
</dbReference>
<dbReference type="RefSeq" id="WP_113918428.1">
    <property type="nucleotide sequence ID" value="NZ_QNSE01000020.1"/>
</dbReference>
<comment type="catalytic activity">
    <reaction evidence="1 18">
        <text>7-phospho-2-dehydro-3-deoxy-D-arabino-heptonate = 3-dehydroquinate + phosphate</text>
        <dbReference type="Rhea" id="RHEA:21968"/>
        <dbReference type="ChEBI" id="CHEBI:32364"/>
        <dbReference type="ChEBI" id="CHEBI:43474"/>
        <dbReference type="ChEBI" id="CHEBI:58394"/>
        <dbReference type="EC" id="4.2.3.4"/>
    </reaction>
</comment>
<dbReference type="GO" id="GO:0000166">
    <property type="term" value="F:nucleotide binding"/>
    <property type="evidence" value="ECO:0007669"/>
    <property type="project" value="UniProtKB-KW"/>
</dbReference>
<dbReference type="Proteomes" id="UP000252792">
    <property type="component" value="Unassembled WGS sequence"/>
</dbReference>